<sequence>MARPSERRNNLHYIKQYPAFLEIIELAEIVTLVKDWAHVIVNNDNVLLLLHSCALFPPADVDGSPDPEKIKNDIKKKTF</sequence>
<evidence type="ECO:0000313" key="1">
    <source>
        <dbReference type="Proteomes" id="UP000095287"/>
    </source>
</evidence>
<dbReference type="Proteomes" id="UP000095287">
    <property type="component" value="Unplaced"/>
</dbReference>
<dbReference type="AlphaFoldDB" id="A0A1I8AUE9"/>
<name>A0A1I8AUE9_9BILA</name>
<dbReference type="WBParaSite" id="L893_g9284.t1">
    <property type="protein sequence ID" value="L893_g9284.t1"/>
    <property type="gene ID" value="L893_g9284"/>
</dbReference>
<evidence type="ECO:0000313" key="2">
    <source>
        <dbReference type="WBParaSite" id="L893_g9284.t1"/>
    </source>
</evidence>
<keyword evidence="1" id="KW-1185">Reference proteome</keyword>
<reference evidence="2" key="1">
    <citation type="submission" date="2016-11" db="UniProtKB">
        <authorList>
            <consortium name="WormBaseParasite"/>
        </authorList>
    </citation>
    <scope>IDENTIFICATION</scope>
</reference>
<accession>A0A1I8AUE9</accession>
<proteinExistence type="predicted"/>
<protein>
    <submittedName>
        <fullName evidence="2">Uncharacterized protein</fullName>
    </submittedName>
</protein>
<organism evidence="1 2">
    <name type="scientific">Steinernema glaseri</name>
    <dbReference type="NCBI Taxonomy" id="37863"/>
    <lineage>
        <taxon>Eukaryota</taxon>
        <taxon>Metazoa</taxon>
        <taxon>Ecdysozoa</taxon>
        <taxon>Nematoda</taxon>
        <taxon>Chromadorea</taxon>
        <taxon>Rhabditida</taxon>
        <taxon>Tylenchina</taxon>
        <taxon>Panagrolaimomorpha</taxon>
        <taxon>Strongyloidoidea</taxon>
        <taxon>Steinernematidae</taxon>
        <taxon>Steinernema</taxon>
    </lineage>
</organism>